<evidence type="ECO:0000313" key="2">
    <source>
        <dbReference type="EMBL" id="MBM7631518.1"/>
    </source>
</evidence>
<evidence type="ECO:0000259" key="1">
    <source>
        <dbReference type="Pfam" id="PF00149"/>
    </source>
</evidence>
<dbReference type="EMBL" id="JAFBEC010000002">
    <property type="protein sequence ID" value="MBM7631518.1"/>
    <property type="molecule type" value="Genomic_DNA"/>
</dbReference>
<dbReference type="InterPro" id="IPR050126">
    <property type="entry name" value="Ap4A_hydrolase"/>
</dbReference>
<proteinExistence type="predicted"/>
<dbReference type="Proteomes" id="UP000741863">
    <property type="component" value="Unassembled WGS sequence"/>
</dbReference>
<comment type="caution">
    <text evidence="2">The sequence shown here is derived from an EMBL/GenBank/DDBJ whole genome shotgun (WGS) entry which is preliminary data.</text>
</comment>
<keyword evidence="3" id="KW-1185">Reference proteome</keyword>
<dbReference type="RefSeq" id="WP_204695649.1">
    <property type="nucleotide sequence ID" value="NZ_JAFBEC010000002.1"/>
</dbReference>
<dbReference type="Gene3D" id="3.60.21.10">
    <property type="match status" value="1"/>
</dbReference>
<dbReference type="PANTHER" id="PTHR42850">
    <property type="entry name" value="METALLOPHOSPHOESTERASE"/>
    <property type="match status" value="1"/>
</dbReference>
<dbReference type="Pfam" id="PF00149">
    <property type="entry name" value="Metallophos"/>
    <property type="match status" value="1"/>
</dbReference>
<accession>A0ABS2P7X3</accession>
<dbReference type="CDD" id="cd07423">
    <property type="entry name" value="MPP_Prp_like"/>
    <property type="match status" value="1"/>
</dbReference>
<reference evidence="2 3" key="1">
    <citation type="submission" date="2021-01" db="EMBL/GenBank/DDBJ databases">
        <title>Genomic Encyclopedia of Type Strains, Phase IV (KMG-IV): sequencing the most valuable type-strain genomes for metagenomic binning, comparative biology and taxonomic classification.</title>
        <authorList>
            <person name="Goeker M."/>
        </authorList>
    </citation>
    <scope>NUCLEOTIDE SEQUENCE [LARGE SCALE GENOMIC DNA]</scope>
    <source>
        <strain evidence="2 3">DSM 25540</strain>
    </source>
</reference>
<feature type="domain" description="Calcineurin-like phosphoesterase" evidence="1">
    <location>
        <begin position="8"/>
        <end position="196"/>
    </location>
</feature>
<organism evidence="2 3">
    <name type="scientific">Geomicrobium sediminis</name>
    <dbReference type="NCBI Taxonomy" id="1347788"/>
    <lineage>
        <taxon>Bacteria</taxon>
        <taxon>Bacillati</taxon>
        <taxon>Bacillota</taxon>
        <taxon>Bacilli</taxon>
        <taxon>Bacillales</taxon>
        <taxon>Geomicrobium</taxon>
    </lineage>
</organism>
<name>A0ABS2P7X3_9BACL</name>
<dbReference type="InterPro" id="IPR029052">
    <property type="entry name" value="Metallo-depent_PP-like"/>
</dbReference>
<gene>
    <name evidence="2" type="ORF">JOD17_000610</name>
</gene>
<dbReference type="SUPFAM" id="SSF56300">
    <property type="entry name" value="Metallo-dependent phosphatases"/>
    <property type="match status" value="1"/>
</dbReference>
<protein>
    <submittedName>
        <fullName evidence="2">Diadenosine tetraphosphatase ApaH/serine/threonine PP2A family protein phosphatase</fullName>
    </submittedName>
</protein>
<dbReference type="InterPro" id="IPR041780">
    <property type="entry name" value="MPP_PrpE-like"/>
</dbReference>
<dbReference type="PANTHER" id="PTHR42850:SF7">
    <property type="entry name" value="BIS(5'-NUCLEOSYL)-TETRAPHOSPHATASE PRPE [ASYMMETRICAL]"/>
    <property type="match status" value="1"/>
</dbReference>
<sequence length="256" mass="29438">MSEQFYDIIGDTHGCYEECLQLIRTCGYKNGIHPENRTLVFIGDITDRGPDSLQMINLVHWLVYERKTALYVPGNHCNKLYRYFKGNRVVINHGLETTVAELHALSQDENQLIKRKFMQLYEQSSLYLVLDHGNVVCSHAGIKRQDIGKNGRQIQSFVLYGDVDHQSTKKGQPPIRRDWALNEKRTMPWVIYGHTPVISPRVVNATINIDTGCVFGGKLTAFHYPELTFSTVSSNQPLQVDKFNSYEHEETIDDYK</sequence>
<evidence type="ECO:0000313" key="3">
    <source>
        <dbReference type="Proteomes" id="UP000741863"/>
    </source>
</evidence>
<dbReference type="InterPro" id="IPR004843">
    <property type="entry name" value="Calcineurin-like_PHP"/>
</dbReference>